<sequence>MKNIIYLFFCIPFFAISQNSNAKIVSNKNSILANFSETSIVAYQDGAVEKIEDFYSYLNLYAQTSNANVKNEIKANIEAIFLNQNLILTDIVEGNEVKKTMQELLEKFKNTSTHFETSNFKKEMDSNGNFFLIHYDLQVKNEENKQYKIHQKVYFFPSIKNFGTTQKNVWQLKLGEF</sequence>
<reference evidence="2" key="2">
    <citation type="submission" date="2022-04" db="EMBL/GenBank/DDBJ databases">
        <title>Complete Genome Sequence of Flavobacterium sediminilitoris YSM-43, Isolated from a Tidal Sediment.</title>
        <authorList>
            <person name="Lee P.A."/>
        </authorList>
    </citation>
    <scope>NUCLEOTIDE SEQUENCE</scope>
    <source>
        <strain evidence="2">YSM-43</strain>
    </source>
</reference>
<feature type="signal peptide" evidence="1">
    <location>
        <begin position="1"/>
        <end position="22"/>
    </location>
</feature>
<gene>
    <name evidence="2" type="ORF">LXD69_17090</name>
</gene>
<evidence type="ECO:0008006" key="4">
    <source>
        <dbReference type="Google" id="ProtNLM"/>
    </source>
</evidence>
<keyword evidence="1" id="KW-0732">Signal</keyword>
<keyword evidence="3" id="KW-1185">Reference proteome</keyword>
<reference evidence="2" key="1">
    <citation type="submission" date="2021-12" db="EMBL/GenBank/DDBJ databases">
        <authorList>
            <person name="Cha I.-T."/>
            <person name="Lee K.-E."/>
            <person name="Park S.-J."/>
        </authorList>
    </citation>
    <scope>NUCLEOTIDE SEQUENCE</scope>
    <source>
        <strain evidence="2">YSM-43</strain>
    </source>
</reference>
<organism evidence="2 3">
    <name type="scientific">Flavobacterium sediminilitoris</name>
    <dbReference type="NCBI Taxonomy" id="2024526"/>
    <lineage>
        <taxon>Bacteria</taxon>
        <taxon>Pseudomonadati</taxon>
        <taxon>Bacteroidota</taxon>
        <taxon>Flavobacteriia</taxon>
        <taxon>Flavobacteriales</taxon>
        <taxon>Flavobacteriaceae</taxon>
        <taxon>Flavobacterium</taxon>
    </lineage>
</organism>
<dbReference type="EMBL" id="CP090145">
    <property type="protein sequence ID" value="UOX33736.1"/>
    <property type="molecule type" value="Genomic_DNA"/>
</dbReference>
<accession>A0ABY4HN86</accession>
<evidence type="ECO:0000256" key="1">
    <source>
        <dbReference type="SAM" id="SignalP"/>
    </source>
</evidence>
<protein>
    <recommendedName>
        <fullName evidence="4">Nuclear transport factor 2 family protein</fullName>
    </recommendedName>
</protein>
<evidence type="ECO:0000313" key="2">
    <source>
        <dbReference type="EMBL" id="UOX33736.1"/>
    </source>
</evidence>
<feature type="chain" id="PRO_5046486228" description="Nuclear transport factor 2 family protein" evidence="1">
    <location>
        <begin position="23"/>
        <end position="177"/>
    </location>
</feature>
<name>A0ABY4HN86_9FLAO</name>
<dbReference type="RefSeq" id="WP_246916265.1">
    <property type="nucleotide sequence ID" value="NZ_CP090145.1"/>
</dbReference>
<evidence type="ECO:0000313" key="3">
    <source>
        <dbReference type="Proteomes" id="UP000830454"/>
    </source>
</evidence>
<dbReference type="Proteomes" id="UP000830454">
    <property type="component" value="Chromosome"/>
</dbReference>
<proteinExistence type="predicted"/>